<dbReference type="OrthoDB" id="2622404at2"/>
<dbReference type="Proteomes" id="UP000010795">
    <property type="component" value="Chromosome"/>
</dbReference>
<feature type="transmembrane region" description="Helical" evidence="1">
    <location>
        <begin position="62"/>
        <end position="84"/>
    </location>
</feature>
<evidence type="ECO:0000313" key="2">
    <source>
        <dbReference type="EMBL" id="AGA58297.1"/>
    </source>
</evidence>
<evidence type="ECO:0000313" key="3">
    <source>
        <dbReference type="Proteomes" id="UP000010795"/>
    </source>
</evidence>
<keyword evidence="3" id="KW-1185">Reference proteome</keyword>
<proteinExistence type="predicted"/>
<keyword evidence="1" id="KW-0812">Transmembrane</keyword>
<protein>
    <submittedName>
        <fullName evidence="2">Uncharacterized protein</fullName>
    </submittedName>
</protein>
<name>L0EES5_THECK</name>
<feature type="transmembrane region" description="Helical" evidence="1">
    <location>
        <begin position="35"/>
        <end position="53"/>
    </location>
</feature>
<dbReference type="KEGG" id="tco:Theco_2177"/>
<keyword evidence="1" id="KW-0472">Membrane</keyword>
<feature type="transmembrane region" description="Helical" evidence="1">
    <location>
        <begin position="12"/>
        <end position="29"/>
    </location>
</feature>
<evidence type="ECO:0000256" key="1">
    <source>
        <dbReference type="SAM" id="Phobius"/>
    </source>
</evidence>
<accession>L0EES5</accession>
<dbReference type="AlphaFoldDB" id="L0EES5"/>
<dbReference type="EMBL" id="CP003255">
    <property type="protein sequence ID" value="AGA58297.1"/>
    <property type="molecule type" value="Genomic_DNA"/>
</dbReference>
<reference evidence="3" key="1">
    <citation type="submission" date="2012-01" db="EMBL/GenBank/DDBJ databases">
        <title>Complete sequence of chromosome of Thermobacillus composti KWC4.</title>
        <authorList>
            <person name="Lucas S."/>
            <person name="Han J."/>
            <person name="Lapidus A."/>
            <person name="Cheng J.-F."/>
            <person name="Goodwin L."/>
            <person name="Pitluck S."/>
            <person name="Peters L."/>
            <person name="Ovchinnikova G."/>
            <person name="Teshima H."/>
            <person name="Detter J.C."/>
            <person name="Han C."/>
            <person name="Tapia R."/>
            <person name="Land M."/>
            <person name="Hauser L."/>
            <person name="Kyrpides N."/>
            <person name="Ivanova N."/>
            <person name="Pagani I."/>
            <person name="Anderson I."/>
            <person name="Woyke T."/>
        </authorList>
    </citation>
    <scope>NUCLEOTIDE SEQUENCE [LARGE SCALE GENOMIC DNA]</scope>
    <source>
        <strain evidence="3">DSM 18247 / JCM 13945 / KWC4</strain>
    </source>
</reference>
<dbReference type="STRING" id="717605.Theco_2177"/>
<dbReference type="RefSeq" id="WP_015255042.1">
    <property type="nucleotide sequence ID" value="NC_019897.1"/>
</dbReference>
<dbReference type="HOGENOM" id="CLU_2398607_0_0_9"/>
<sequence length="93" mass="10864">MTDQERIGGKDIFWLFAYSTLIGALLVAFTMIPTFWRFLFSLGALFAGIRFFARYERIAMRVWLFILSFIYFILFTIVLVMILYSTGRIAPAD</sequence>
<gene>
    <name evidence="2" type="ordered locus">Theco_2177</name>
</gene>
<organism evidence="2 3">
    <name type="scientific">Thermobacillus composti (strain DSM 18247 / JCM 13945 / KWC4)</name>
    <dbReference type="NCBI Taxonomy" id="717605"/>
    <lineage>
        <taxon>Bacteria</taxon>
        <taxon>Bacillati</taxon>
        <taxon>Bacillota</taxon>
        <taxon>Bacilli</taxon>
        <taxon>Bacillales</taxon>
        <taxon>Paenibacillaceae</taxon>
        <taxon>Thermobacillus</taxon>
    </lineage>
</organism>
<keyword evidence="1" id="KW-1133">Transmembrane helix</keyword>